<dbReference type="SUPFAM" id="SSF109732">
    <property type="entry name" value="HBS1-like domain"/>
    <property type="match status" value="1"/>
</dbReference>
<evidence type="ECO:0000256" key="6">
    <source>
        <dbReference type="SAM" id="MobiDB-lite"/>
    </source>
</evidence>
<dbReference type="InParanoid" id="W4KFG6"/>
<accession>W4KFG6</accession>
<dbReference type="RefSeq" id="XP_009544138.1">
    <property type="nucleotide sequence ID" value="XM_009545843.1"/>
</dbReference>
<name>W4KFG6_HETIT</name>
<evidence type="ECO:0000259" key="7">
    <source>
        <dbReference type="Pfam" id="PF08938"/>
    </source>
</evidence>
<gene>
    <name evidence="8" type="ORF">HETIRDRAFT_170967</name>
</gene>
<evidence type="ECO:0000256" key="3">
    <source>
        <dbReference type="ARBA" id="ARBA00022553"/>
    </source>
</evidence>
<evidence type="ECO:0000313" key="8">
    <source>
        <dbReference type="EMBL" id="ETW84469.1"/>
    </source>
</evidence>
<evidence type="ECO:0000256" key="2">
    <source>
        <dbReference type="ARBA" id="ARBA00022490"/>
    </source>
</evidence>
<evidence type="ECO:0000256" key="5">
    <source>
        <dbReference type="ARBA" id="ARBA00022917"/>
    </source>
</evidence>
<dbReference type="AlphaFoldDB" id="W4KFG6"/>
<protein>
    <recommendedName>
        <fullName evidence="7">HBS1-like protein N-terminal domain-containing protein</fullName>
    </recommendedName>
</protein>
<keyword evidence="3" id="KW-0597">Phosphoprotein</keyword>
<reference evidence="8 9" key="1">
    <citation type="journal article" date="2012" name="New Phytol.">
        <title>Insight into trade-off between wood decay and parasitism from the genome of a fungal forest pathogen.</title>
        <authorList>
            <person name="Olson A."/>
            <person name="Aerts A."/>
            <person name="Asiegbu F."/>
            <person name="Belbahri L."/>
            <person name="Bouzid O."/>
            <person name="Broberg A."/>
            <person name="Canback B."/>
            <person name="Coutinho P.M."/>
            <person name="Cullen D."/>
            <person name="Dalman K."/>
            <person name="Deflorio G."/>
            <person name="van Diepen L.T."/>
            <person name="Dunand C."/>
            <person name="Duplessis S."/>
            <person name="Durling M."/>
            <person name="Gonthier P."/>
            <person name="Grimwood J."/>
            <person name="Fossdal C.G."/>
            <person name="Hansson D."/>
            <person name="Henrissat B."/>
            <person name="Hietala A."/>
            <person name="Himmelstrand K."/>
            <person name="Hoffmeister D."/>
            <person name="Hogberg N."/>
            <person name="James T.Y."/>
            <person name="Karlsson M."/>
            <person name="Kohler A."/>
            <person name="Kues U."/>
            <person name="Lee Y.H."/>
            <person name="Lin Y.C."/>
            <person name="Lind M."/>
            <person name="Lindquist E."/>
            <person name="Lombard V."/>
            <person name="Lucas S."/>
            <person name="Lunden K."/>
            <person name="Morin E."/>
            <person name="Murat C."/>
            <person name="Park J."/>
            <person name="Raffaello T."/>
            <person name="Rouze P."/>
            <person name="Salamov A."/>
            <person name="Schmutz J."/>
            <person name="Solheim H."/>
            <person name="Stahlberg J."/>
            <person name="Velez H."/>
            <person name="de Vries R.P."/>
            <person name="Wiebenga A."/>
            <person name="Woodward S."/>
            <person name="Yakovlev I."/>
            <person name="Garbelotto M."/>
            <person name="Martin F."/>
            <person name="Grigoriev I.V."/>
            <person name="Stenlid J."/>
        </authorList>
    </citation>
    <scope>NUCLEOTIDE SEQUENCE [LARGE SCALE GENOMIC DNA]</scope>
    <source>
        <strain evidence="8 9">TC 32-1</strain>
    </source>
</reference>
<dbReference type="OrthoDB" id="342024at2759"/>
<dbReference type="GeneID" id="20668313"/>
<dbReference type="KEGG" id="hir:HETIRDRAFT_170967"/>
<keyword evidence="5" id="KW-0648">Protein biosynthesis</keyword>
<dbReference type="EMBL" id="KI925456">
    <property type="protein sequence ID" value="ETW84469.1"/>
    <property type="molecule type" value="Genomic_DNA"/>
</dbReference>
<dbReference type="HOGENOM" id="CLU_154022_0_0_1"/>
<dbReference type="STRING" id="747525.W4KFG6"/>
<sequence length="92" mass="10335">MSRHRFVRNLDLDDERDDGALSDGGGEDIPPEEQAQMESGLEHIRAVLGSEAESGLSDSVIRETLWDSYFDVEKSVEWLMGISRHFTIPGKD</sequence>
<dbReference type="Gene3D" id="1.10.8.10">
    <property type="entry name" value="DNA helicase RuvA subunit, C-terminal domain"/>
    <property type="match status" value="1"/>
</dbReference>
<evidence type="ECO:0000256" key="4">
    <source>
        <dbReference type="ARBA" id="ARBA00022801"/>
    </source>
</evidence>
<feature type="domain" description="HBS1-like protein N-terminal" evidence="7">
    <location>
        <begin position="13"/>
        <end position="80"/>
    </location>
</feature>
<dbReference type="Pfam" id="PF08938">
    <property type="entry name" value="HBS1_N"/>
    <property type="match status" value="1"/>
</dbReference>
<dbReference type="InterPro" id="IPR015033">
    <property type="entry name" value="HBS1-like_N"/>
</dbReference>
<evidence type="ECO:0000256" key="1">
    <source>
        <dbReference type="ARBA" id="ARBA00004496"/>
    </source>
</evidence>
<keyword evidence="2" id="KW-0963">Cytoplasm</keyword>
<dbReference type="GO" id="GO:0006412">
    <property type="term" value="P:translation"/>
    <property type="evidence" value="ECO:0007669"/>
    <property type="project" value="UniProtKB-KW"/>
</dbReference>
<dbReference type="GO" id="GO:0016787">
    <property type="term" value="F:hydrolase activity"/>
    <property type="evidence" value="ECO:0007669"/>
    <property type="project" value="UniProtKB-KW"/>
</dbReference>
<keyword evidence="4" id="KW-0378">Hydrolase</keyword>
<feature type="region of interest" description="Disordered" evidence="6">
    <location>
        <begin position="1"/>
        <end position="38"/>
    </location>
</feature>
<keyword evidence="9" id="KW-1185">Reference proteome</keyword>
<evidence type="ECO:0000313" key="9">
    <source>
        <dbReference type="Proteomes" id="UP000030671"/>
    </source>
</evidence>
<dbReference type="GO" id="GO:0005737">
    <property type="term" value="C:cytoplasm"/>
    <property type="evidence" value="ECO:0007669"/>
    <property type="project" value="UniProtKB-SubCell"/>
</dbReference>
<dbReference type="InterPro" id="IPR037189">
    <property type="entry name" value="HBS1-like_N_sf"/>
</dbReference>
<organism evidence="8 9">
    <name type="scientific">Heterobasidion irregulare (strain TC 32-1)</name>
    <dbReference type="NCBI Taxonomy" id="747525"/>
    <lineage>
        <taxon>Eukaryota</taxon>
        <taxon>Fungi</taxon>
        <taxon>Dikarya</taxon>
        <taxon>Basidiomycota</taxon>
        <taxon>Agaricomycotina</taxon>
        <taxon>Agaricomycetes</taxon>
        <taxon>Russulales</taxon>
        <taxon>Bondarzewiaceae</taxon>
        <taxon>Heterobasidion</taxon>
        <taxon>Heterobasidion annosum species complex</taxon>
    </lineage>
</organism>
<proteinExistence type="predicted"/>
<dbReference type="Proteomes" id="UP000030671">
    <property type="component" value="Unassembled WGS sequence"/>
</dbReference>
<comment type="subcellular location">
    <subcellularLocation>
        <location evidence="1">Cytoplasm</location>
    </subcellularLocation>
</comment>